<reference evidence="3 4" key="1">
    <citation type="submission" date="2024-10" db="EMBL/GenBank/DDBJ databases">
        <title>Updated reference genomes for cyclostephanoid diatoms.</title>
        <authorList>
            <person name="Roberts W.R."/>
            <person name="Alverson A.J."/>
        </authorList>
    </citation>
    <scope>NUCLEOTIDE SEQUENCE [LARGE SCALE GENOMIC DNA]</scope>
    <source>
        <strain evidence="3 4">AJA010-31</strain>
    </source>
</reference>
<dbReference type="SMART" id="SM00513">
    <property type="entry name" value="SAP"/>
    <property type="match status" value="1"/>
</dbReference>
<dbReference type="AlphaFoldDB" id="A0ABD3MWT2"/>
<feature type="compositionally biased region" description="Basic and acidic residues" evidence="1">
    <location>
        <begin position="447"/>
        <end position="457"/>
    </location>
</feature>
<feature type="compositionally biased region" description="Polar residues" evidence="1">
    <location>
        <begin position="433"/>
        <end position="444"/>
    </location>
</feature>
<sequence length="504" mass="57432">MEIPMLTALSIYLAVSHLAPSIAFQQPRHIIKTLSSHPRAQPNDDDDPSQDNNPLQQPSLPKTQSQSARRAELQRRLSRIQSGFATPGISSAIPGAQNYAIEPSLTEREYFASLGLDASSIHAGVAAATAGELYAQVSEREIQRMDELEKEKQIALHTTLGLTHLRSLRLKAAYSSFEYVYKLNEEAYLWQFGLLQYYFGEYEAGRRTCAENARRYESKFGHLGEVASEERIWRDACLLKEREGVGKKKRKKKNVADEDGDGNEEEEKRLEMENISCERRKAIRLARQLFSASVHNNPTKVAMTRVQLQSMCQDDDDDENKSVLQKKLIDPKMYKLHSYFYLGLHYDALGQIEESKQCMKMALKSCANGIGGNNQDITYLLPVIHMTVRDWYDDDEFDNDVQEQELEYEQDAGEMKDEDELIQQLMQDGALDLTTSGIGSNGKSSTKKKEKDRVSQGIRESIKHMRIVDLRQELKKRRLKVAGSKKELQDRLVNDIALEMEKGK</sequence>
<dbReference type="Gene3D" id="1.10.720.30">
    <property type="entry name" value="SAP domain"/>
    <property type="match status" value="1"/>
</dbReference>
<keyword evidence="4" id="KW-1185">Reference proteome</keyword>
<dbReference type="InterPro" id="IPR011990">
    <property type="entry name" value="TPR-like_helical_dom_sf"/>
</dbReference>
<protein>
    <recommendedName>
        <fullName evidence="2">SAP domain-containing protein</fullName>
    </recommendedName>
</protein>
<evidence type="ECO:0000256" key="1">
    <source>
        <dbReference type="SAM" id="MobiDB-lite"/>
    </source>
</evidence>
<dbReference type="SUPFAM" id="SSF68906">
    <property type="entry name" value="SAP domain"/>
    <property type="match status" value="1"/>
</dbReference>
<feature type="region of interest" description="Disordered" evidence="1">
    <location>
        <begin position="248"/>
        <end position="270"/>
    </location>
</feature>
<feature type="compositionally biased region" description="Low complexity" evidence="1">
    <location>
        <begin position="50"/>
        <end position="59"/>
    </location>
</feature>
<dbReference type="InterPro" id="IPR003034">
    <property type="entry name" value="SAP_dom"/>
</dbReference>
<dbReference type="PROSITE" id="PS50800">
    <property type="entry name" value="SAP"/>
    <property type="match status" value="1"/>
</dbReference>
<name>A0ABD3MWT2_9STRA</name>
<feature type="region of interest" description="Disordered" evidence="1">
    <location>
        <begin position="36"/>
        <end position="71"/>
    </location>
</feature>
<dbReference type="EMBL" id="JALLPJ020001352">
    <property type="protein sequence ID" value="KAL3768162.1"/>
    <property type="molecule type" value="Genomic_DNA"/>
</dbReference>
<accession>A0ABD3MWT2</accession>
<feature type="domain" description="SAP" evidence="2">
    <location>
        <begin position="462"/>
        <end position="496"/>
    </location>
</feature>
<feature type="region of interest" description="Disordered" evidence="1">
    <location>
        <begin position="433"/>
        <end position="457"/>
    </location>
</feature>
<dbReference type="SUPFAM" id="SSF48452">
    <property type="entry name" value="TPR-like"/>
    <property type="match status" value="1"/>
</dbReference>
<comment type="caution">
    <text evidence="3">The sequence shown here is derived from an EMBL/GenBank/DDBJ whole genome shotgun (WGS) entry which is preliminary data.</text>
</comment>
<evidence type="ECO:0000259" key="2">
    <source>
        <dbReference type="PROSITE" id="PS50800"/>
    </source>
</evidence>
<gene>
    <name evidence="3" type="ORF">ACHAWO_006532</name>
</gene>
<dbReference type="InterPro" id="IPR036361">
    <property type="entry name" value="SAP_dom_sf"/>
</dbReference>
<evidence type="ECO:0000313" key="3">
    <source>
        <dbReference type="EMBL" id="KAL3768162.1"/>
    </source>
</evidence>
<organism evidence="3 4">
    <name type="scientific">Cyclotella atomus</name>
    <dbReference type="NCBI Taxonomy" id="382360"/>
    <lineage>
        <taxon>Eukaryota</taxon>
        <taxon>Sar</taxon>
        <taxon>Stramenopiles</taxon>
        <taxon>Ochrophyta</taxon>
        <taxon>Bacillariophyta</taxon>
        <taxon>Coscinodiscophyceae</taxon>
        <taxon>Thalassiosirophycidae</taxon>
        <taxon>Stephanodiscales</taxon>
        <taxon>Stephanodiscaceae</taxon>
        <taxon>Cyclotella</taxon>
    </lineage>
</organism>
<evidence type="ECO:0000313" key="4">
    <source>
        <dbReference type="Proteomes" id="UP001530400"/>
    </source>
</evidence>
<proteinExistence type="predicted"/>
<dbReference type="Proteomes" id="UP001530400">
    <property type="component" value="Unassembled WGS sequence"/>
</dbReference>
<dbReference type="Pfam" id="PF02037">
    <property type="entry name" value="SAP"/>
    <property type="match status" value="1"/>
</dbReference>